<feature type="region of interest" description="Disordered" evidence="1">
    <location>
        <begin position="44"/>
        <end position="95"/>
    </location>
</feature>
<keyword evidence="3" id="KW-1185">Reference proteome</keyword>
<feature type="compositionally biased region" description="Basic and acidic residues" evidence="1">
    <location>
        <begin position="44"/>
        <end position="56"/>
    </location>
</feature>
<proteinExistence type="predicted"/>
<reference evidence="2" key="1">
    <citation type="journal article" date="2022" name="Int. J. Mol. Sci.">
        <title>Draft Genome of Tanacetum Coccineum: Genomic Comparison of Closely Related Tanacetum-Family Plants.</title>
        <authorList>
            <person name="Yamashiro T."/>
            <person name="Shiraishi A."/>
            <person name="Nakayama K."/>
            <person name="Satake H."/>
        </authorList>
    </citation>
    <scope>NUCLEOTIDE SEQUENCE</scope>
</reference>
<organism evidence="2 3">
    <name type="scientific">Tanacetum coccineum</name>
    <dbReference type="NCBI Taxonomy" id="301880"/>
    <lineage>
        <taxon>Eukaryota</taxon>
        <taxon>Viridiplantae</taxon>
        <taxon>Streptophyta</taxon>
        <taxon>Embryophyta</taxon>
        <taxon>Tracheophyta</taxon>
        <taxon>Spermatophyta</taxon>
        <taxon>Magnoliopsida</taxon>
        <taxon>eudicotyledons</taxon>
        <taxon>Gunneridae</taxon>
        <taxon>Pentapetalae</taxon>
        <taxon>asterids</taxon>
        <taxon>campanulids</taxon>
        <taxon>Asterales</taxon>
        <taxon>Asteraceae</taxon>
        <taxon>Asteroideae</taxon>
        <taxon>Anthemideae</taxon>
        <taxon>Anthemidinae</taxon>
        <taxon>Tanacetum</taxon>
    </lineage>
</organism>
<dbReference type="Proteomes" id="UP001151760">
    <property type="component" value="Unassembled WGS sequence"/>
</dbReference>
<evidence type="ECO:0000313" key="3">
    <source>
        <dbReference type="Proteomes" id="UP001151760"/>
    </source>
</evidence>
<dbReference type="EMBL" id="BQNB010016681">
    <property type="protein sequence ID" value="GJT54549.1"/>
    <property type="molecule type" value="Genomic_DNA"/>
</dbReference>
<sequence>MLTDGPGWSGGSRWLIGGWPQLTGGSSNGACTRSGLAVVYEVRIEKTKRSKNDQKPTRNGKKTKSQEQDKESARNHSRISPTQSKKGTKKSKVNTIKSRAISDKCSKFQSLLGVIKTQGPKLPKEKTSKLIACGGEIFEDQTSCGRRGKLNLEDVQALLQSLLNDLQILNEIQPLKQDISNQIQKDQRKKIEDMSIEEIVTI</sequence>
<evidence type="ECO:0000256" key="1">
    <source>
        <dbReference type="SAM" id="MobiDB-lite"/>
    </source>
</evidence>
<protein>
    <submittedName>
        <fullName evidence="2">Uncharacterized protein</fullName>
    </submittedName>
</protein>
<accession>A0ABQ5EUS4</accession>
<gene>
    <name evidence="2" type="ORF">Tco_0989603</name>
</gene>
<comment type="caution">
    <text evidence="2">The sequence shown here is derived from an EMBL/GenBank/DDBJ whole genome shotgun (WGS) entry which is preliminary data.</text>
</comment>
<reference evidence="2" key="2">
    <citation type="submission" date="2022-01" db="EMBL/GenBank/DDBJ databases">
        <authorList>
            <person name="Yamashiro T."/>
            <person name="Shiraishi A."/>
            <person name="Satake H."/>
            <person name="Nakayama K."/>
        </authorList>
    </citation>
    <scope>NUCLEOTIDE SEQUENCE</scope>
</reference>
<name>A0ABQ5EUS4_9ASTR</name>
<feature type="compositionally biased region" description="Basic and acidic residues" evidence="1">
    <location>
        <begin position="64"/>
        <end position="74"/>
    </location>
</feature>
<evidence type="ECO:0000313" key="2">
    <source>
        <dbReference type="EMBL" id="GJT54549.1"/>
    </source>
</evidence>